<sequence length="82" mass="8776">MEGSGNVFGHGVIPSWGHDDDRHHGGAGLFDEASAWERARKRCEELDASGSARAFVLREETGQGSPLLCRQARDETAAVGVP</sequence>
<evidence type="ECO:0000313" key="2">
    <source>
        <dbReference type="Proteomes" id="UP000627369"/>
    </source>
</evidence>
<protein>
    <submittedName>
        <fullName evidence="1">Uncharacterized protein</fullName>
    </submittedName>
</protein>
<dbReference type="EMBL" id="BNAS01000008">
    <property type="protein sequence ID" value="GHH78812.1"/>
    <property type="molecule type" value="Genomic_DNA"/>
</dbReference>
<reference evidence="1" key="1">
    <citation type="journal article" date="2014" name="Int. J. Syst. Evol. Microbiol.">
        <title>Complete genome sequence of Corynebacterium casei LMG S-19264T (=DSM 44701T), isolated from a smear-ripened cheese.</title>
        <authorList>
            <consortium name="US DOE Joint Genome Institute (JGI-PGF)"/>
            <person name="Walter F."/>
            <person name="Albersmeier A."/>
            <person name="Kalinowski J."/>
            <person name="Ruckert C."/>
        </authorList>
    </citation>
    <scope>NUCLEOTIDE SEQUENCE</scope>
    <source>
        <strain evidence="1">CGMCC 4.7398</strain>
    </source>
</reference>
<keyword evidence="2" id="KW-1185">Reference proteome</keyword>
<accession>A0A919G661</accession>
<proteinExistence type="predicted"/>
<reference evidence="1" key="2">
    <citation type="submission" date="2020-09" db="EMBL/GenBank/DDBJ databases">
        <authorList>
            <person name="Sun Q."/>
            <person name="Zhou Y."/>
        </authorList>
    </citation>
    <scope>NUCLEOTIDE SEQUENCE</scope>
    <source>
        <strain evidence="1">CGMCC 4.7398</strain>
    </source>
</reference>
<name>A0A919G661_9MICO</name>
<comment type="caution">
    <text evidence="1">The sequence shown here is derived from an EMBL/GenBank/DDBJ whole genome shotgun (WGS) entry which is preliminary data.</text>
</comment>
<dbReference type="AlphaFoldDB" id="A0A919G661"/>
<gene>
    <name evidence="1" type="ORF">GCM10017772_43010</name>
</gene>
<organism evidence="1 2">
    <name type="scientific">Promicromonospora soli</name>
    <dbReference type="NCBI Taxonomy" id="2035533"/>
    <lineage>
        <taxon>Bacteria</taxon>
        <taxon>Bacillati</taxon>
        <taxon>Actinomycetota</taxon>
        <taxon>Actinomycetes</taxon>
        <taxon>Micrococcales</taxon>
        <taxon>Promicromonosporaceae</taxon>
        <taxon>Promicromonospora</taxon>
    </lineage>
</organism>
<dbReference type="Proteomes" id="UP000627369">
    <property type="component" value="Unassembled WGS sequence"/>
</dbReference>
<evidence type="ECO:0000313" key="1">
    <source>
        <dbReference type="EMBL" id="GHH78812.1"/>
    </source>
</evidence>